<keyword evidence="2" id="KW-1185">Reference proteome</keyword>
<accession>A0ABU3P1H7</accession>
<proteinExistence type="predicted"/>
<dbReference type="RefSeq" id="WP_413781361.1">
    <property type="nucleotide sequence ID" value="NZ_JAUOZS010000001.1"/>
</dbReference>
<name>A0ABU3P1H7_9FIRM</name>
<evidence type="ECO:0000313" key="2">
    <source>
        <dbReference type="Proteomes" id="UP001254848"/>
    </source>
</evidence>
<reference evidence="1 2" key="1">
    <citation type="submission" date="2023-07" db="EMBL/GenBank/DDBJ databases">
        <title>The novel representative of Negativicutes class, Anaeroselena agilis gen. nov. sp. nov.</title>
        <authorList>
            <person name="Prokofeva M.I."/>
            <person name="Elcheninov A.G."/>
            <person name="Klyukina A."/>
            <person name="Kublanov I.V."/>
            <person name="Frolov E.N."/>
            <person name="Podosokorskaya O.A."/>
        </authorList>
    </citation>
    <scope>NUCLEOTIDE SEQUENCE [LARGE SCALE GENOMIC DNA]</scope>
    <source>
        <strain evidence="1 2">4137-cl</strain>
    </source>
</reference>
<organism evidence="1 2">
    <name type="scientific">Anaeroselena agilis</name>
    <dbReference type="NCBI Taxonomy" id="3063788"/>
    <lineage>
        <taxon>Bacteria</taxon>
        <taxon>Bacillati</taxon>
        <taxon>Bacillota</taxon>
        <taxon>Negativicutes</taxon>
        <taxon>Acetonemataceae</taxon>
        <taxon>Anaeroselena</taxon>
    </lineage>
</organism>
<dbReference type="EMBL" id="JAUOZS010000001">
    <property type="protein sequence ID" value="MDT8902893.1"/>
    <property type="molecule type" value="Genomic_DNA"/>
</dbReference>
<comment type="caution">
    <text evidence="1">The sequence shown here is derived from an EMBL/GenBank/DDBJ whole genome shotgun (WGS) entry which is preliminary data.</text>
</comment>
<dbReference type="Proteomes" id="UP001254848">
    <property type="component" value="Unassembled WGS sequence"/>
</dbReference>
<evidence type="ECO:0000313" key="1">
    <source>
        <dbReference type="EMBL" id="MDT8902893.1"/>
    </source>
</evidence>
<protein>
    <submittedName>
        <fullName evidence="1">Uncharacterized protein</fullName>
    </submittedName>
</protein>
<sequence>MNLFGSKNSDANFQKCIAEARKWFEREDREKACYWYTKAGLAGRADAEMRDLGDYLVVATEYRPEMASEVARLILGRSGPIPAMYMQDVFCCALFVPDRALEQEAIRRVLGDKLTPTLCVRIADMYFEYAADRRDQVQAVLWIQRAAAAEASGFSDWAAKAYALFLLVNEDEKAKLAVLGCAQKALELAATDADINVDALEDLLEALGFLEYDGSLIAKYLYEKLLANNNIALPEKHRIWQELKELQEHLKG</sequence>
<gene>
    <name evidence="1" type="ORF">Q4T40_16750</name>
</gene>